<reference evidence="2 3" key="1">
    <citation type="submission" date="2019-08" db="EMBL/GenBank/DDBJ databases">
        <title>In-depth cultivation of the pig gut microbiome towards novel bacterial diversity and tailored functional studies.</title>
        <authorList>
            <person name="Wylensek D."/>
            <person name="Hitch T.C.A."/>
            <person name="Clavel T."/>
        </authorList>
    </citation>
    <scope>NUCLEOTIDE SEQUENCE [LARGE SCALE GENOMIC DNA]</scope>
    <source>
        <strain evidence="2 3">BBE-744-WT-12</strain>
    </source>
</reference>
<comment type="caution">
    <text evidence="2">The sequence shown here is derived from an EMBL/GenBank/DDBJ whole genome shotgun (WGS) entry which is preliminary data.</text>
</comment>
<evidence type="ECO:0000313" key="3">
    <source>
        <dbReference type="Proteomes" id="UP000435649"/>
    </source>
</evidence>
<dbReference type="InterPro" id="IPR017853">
    <property type="entry name" value="GH"/>
</dbReference>
<sequence>MKCSLASILTAGIFAVTGAAATGGDAAGVIVARGTTGIFFESESPEFTLRPGSERPVSYTVRDRHGRILAEGEWPENGEGTLTLPKLERGIYTITLKSGGNACSGAGTFGVVADVPERPENPDMYFALDTAQSWCAVGSKRNIRFPGNGFETVTEAAHRSGLAWVRDRMSWSDIENEPGAFRLCQYIPNGWLLGRRGIRVSNTYHDAPKFTKKHSKDLPDDLFATYRFARNVASKAKGCTEAWEFWNEEDAGFTVEGAWDYAANLKAASLGYWAGNPNAVILNGAFCVYPLRDYTDAVFNNDAAEYISAFNFHTYKPIREYPEVISGLRKFLAGHGVPELPIWLTEHGTQAPGPASTKSYYPGLKSYSPEQEMTVAEFIPKAQITMQSLGVARDFFFILSPYNEGVKDWGLLRKDYTARPGYFAFAAMVKELGNAKLLGKLDTPKGIRAFLYEQPDGTQTVAFWSESDLDLETNEKIQVGSKELHKRTFTIAAKEGAFTVRDLFGTPSQAAASGGRLTLTSTRYPAYVGGLAGLVPSHPSPAPGRYAMKPTKNDRTVILRADLSEDFILGSGRSSVDLPGKSGRLTLQAYNFSDTPKSGTITVAGGHAEGLPESITIPAMGKVELPLLFTPHIPEKEFHGRMEFSGTFNGKPVSRLHIPVFLFGKSVASGKTMTLEAISDPKRWRNNSSGNMTAAYDEKEGAIRFDVEFPQHGDRWIYPEFILKPRESFRRARGVAFEIKTVPSMPKEAVFMAVMGREKEHGRAVFIRFPMPSAEWEERIISFDEFVPNPENIEMIRLGVNPKSDRQSYWVRNLRVFYR</sequence>
<dbReference type="SUPFAM" id="SSF51445">
    <property type="entry name" value="(Trans)glycosidases"/>
    <property type="match status" value="1"/>
</dbReference>
<feature type="signal peptide" evidence="1">
    <location>
        <begin position="1"/>
        <end position="21"/>
    </location>
</feature>
<keyword evidence="1" id="KW-0732">Signal</keyword>
<proteinExistence type="predicted"/>
<evidence type="ECO:0000313" key="2">
    <source>
        <dbReference type="EMBL" id="MST95991.1"/>
    </source>
</evidence>
<dbReference type="AlphaFoldDB" id="A0A844G004"/>
<name>A0A844G004_9BACT</name>
<dbReference type="PANTHER" id="PTHR12631:SF10">
    <property type="entry name" value="BETA-XYLOSIDASE-LIKE PROTEIN-RELATED"/>
    <property type="match status" value="1"/>
</dbReference>
<dbReference type="RefSeq" id="WP_154416942.1">
    <property type="nucleotide sequence ID" value="NZ_VUNS01000002.1"/>
</dbReference>
<dbReference type="Proteomes" id="UP000435649">
    <property type="component" value="Unassembled WGS sequence"/>
</dbReference>
<feature type="chain" id="PRO_5032721911" description="Glycosyl hydrolase family 39" evidence="1">
    <location>
        <begin position="22"/>
        <end position="819"/>
    </location>
</feature>
<dbReference type="GO" id="GO:0004553">
    <property type="term" value="F:hydrolase activity, hydrolyzing O-glycosyl compounds"/>
    <property type="evidence" value="ECO:0007669"/>
    <property type="project" value="TreeGrafter"/>
</dbReference>
<evidence type="ECO:0000256" key="1">
    <source>
        <dbReference type="SAM" id="SignalP"/>
    </source>
</evidence>
<dbReference type="PANTHER" id="PTHR12631">
    <property type="entry name" value="ALPHA-L-IDURONIDASE"/>
    <property type="match status" value="1"/>
</dbReference>
<dbReference type="EMBL" id="VUNS01000002">
    <property type="protein sequence ID" value="MST95991.1"/>
    <property type="molecule type" value="Genomic_DNA"/>
</dbReference>
<protein>
    <recommendedName>
        <fullName evidence="4">Glycosyl hydrolase family 39</fullName>
    </recommendedName>
</protein>
<gene>
    <name evidence="2" type="ORF">FYJ85_02895</name>
</gene>
<dbReference type="Gene3D" id="3.20.20.80">
    <property type="entry name" value="Glycosidases"/>
    <property type="match status" value="1"/>
</dbReference>
<keyword evidence="3" id="KW-1185">Reference proteome</keyword>
<dbReference type="InterPro" id="IPR051923">
    <property type="entry name" value="Glycosyl_Hydrolase_39"/>
</dbReference>
<organism evidence="2 3">
    <name type="scientific">Victivallis lenta</name>
    <dbReference type="NCBI Taxonomy" id="2606640"/>
    <lineage>
        <taxon>Bacteria</taxon>
        <taxon>Pseudomonadati</taxon>
        <taxon>Lentisphaerota</taxon>
        <taxon>Lentisphaeria</taxon>
        <taxon>Victivallales</taxon>
        <taxon>Victivallaceae</taxon>
        <taxon>Victivallis</taxon>
    </lineage>
</organism>
<accession>A0A844G004</accession>
<evidence type="ECO:0008006" key="4">
    <source>
        <dbReference type="Google" id="ProtNLM"/>
    </source>
</evidence>